<dbReference type="PANTHER" id="PTHR47188:SF1">
    <property type="entry name" value="PROTEIN TAR1"/>
    <property type="match status" value="1"/>
</dbReference>
<name>A0A5D3E6U3_CUCMM</name>
<dbReference type="GO" id="GO:0043457">
    <property type="term" value="P:regulation of cellular respiration"/>
    <property type="evidence" value="ECO:0007669"/>
    <property type="project" value="InterPro"/>
</dbReference>
<evidence type="ECO:0000313" key="1">
    <source>
        <dbReference type="EMBL" id="TYK31548.1"/>
    </source>
</evidence>
<evidence type="ECO:0000313" key="2">
    <source>
        <dbReference type="Proteomes" id="UP000321947"/>
    </source>
</evidence>
<dbReference type="Proteomes" id="UP000321947">
    <property type="component" value="Unassembled WGS sequence"/>
</dbReference>
<dbReference type="PANTHER" id="PTHR47188">
    <property type="entry name" value="PROTEIN TAR1"/>
    <property type="match status" value="1"/>
</dbReference>
<comment type="caution">
    <text evidence="1">The sequence shown here is derived from an EMBL/GenBank/DDBJ whole genome shotgun (WGS) entry which is preliminary data.</text>
</comment>
<proteinExistence type="predicted"/>
<gene>
    <name evidence="1" type="ORF">E5676_scaffold172G00370</name>
</gene>
<reference evidence="1 2" key="1">
    <citation type="submission" date="2019-08" db="EMBL/GenBank/DDBJ databases">
        <title>Draft genome sequences of two oriental melons (Cucumis melo L. var makuwa).</title>
        <authorList>
            <person name="Kwon S.-Y."/>
        </authorList>
    </citation>
    <scope>NUCLEOTIDE SEQUENCE [LARGE SCALE GENOMIC DNA]</scope>
    <source>
        <strain evidence="2">cv. Chang Bougi</strain>
        <tissue evidence="1">Leaf</tissue>
    </source>
</reference>
<dbReference type="AlphaFoldDB" id="A0A5D3E6U3"/>
<protein>
    <submittedName>
        <fullName evidence="1">Protein transport protein sec31-like</fullName>
    </submittedName>
</protein>
<sequence length="348" mass="39606">MIPTKSLEDNLYEFKKLSNSFNQSGEKSIVKNTIHLLPLLHPYQTLAAVVHLYSPFFLTDVVLVSIFHRSRSTSSPQSRCLHLLHPTHLKSAPFLFLRSLRRSYLTNHRKATLGYHKPVILVVTFLTPLALNFEGHLCYLITDVPPQPNSPPDSAFHLDWPSKESFPAHPLIDTGRPALAMKATQAFYRQLMGLTGSRLRPLCLTLRGNLFPEVARFNAIHFRVLINQHTLWDLALLRAFTRVSSGFALLRHSSPSFGSRQTCSHLNLSLKIKVDRWCNIRGDPTVSFLALYKFTRLLTQTHVKLLGLCFKTGRIERPQADARRAQMSKPIRRRSLPGTIRMMTSPQA</sequence>
<organism evidence="1 2">
    <name type="scientific">Cucumis melo var. makuwa</name>
    <name type="common">Oriental melon</name>
    <dbReference type="NCBI Taxonomy" id="1194695"/>
    <lineage>
        <taxon>Eukaryota</taxon>
        <taxon>Viridiplantae</taxon>
        <taxon>Streptophyta</taxon>
        <taxon>Embryophyta</taxon>
        <taxon>Tracheophyta</taxon>
        <taxon>Spermatophyta</taxon>
        <taxon>Magnoliopsida</taxon>
        <taxon>eudicotyledons</taxon>
        <taxon>Gunneridae</taxon>
        <taxon>Pentapetalae</taxon>
        <taxon>rosids</taxon>
        <taxon>fabids</taxon>
        <taxon>Cucurbitales</taxon>
        <taxon>Cucurbitaceae</taxon>
        <taxon>Benincaseae</taxon>
        <taxon>Cucumis</taxon>
    </lineage>
</organism>
<dbReference type="InterPro" id="IPR044792">
    <property type="entry name" value="TAR1"/>
</dbReference>
<dbReference type="EMBL" id="SSTD01000132">
    <property type="protein sequence ID" value="TYK31548.1"/>
    <property type="molecule type" value="Genomic_DNA"/>
</dbReference>
<accession>A0A5D3E6U3</accession>